<sequence length="399" mass="41696">MSHPATGHSAAYIAELKKRLNSHRKWVIGTRGGVQADLSFYDMSQLPLGGVVLRNAKLVGTSFARSNLSRADLKAAVLMMAELEGADLSQADLLGADLRGACFNGANLAEANLAGADLRTGSLGAVSTRQQPSAGTVVSRRTELMDANLNRAILVGSNLGNCDLTGAELVDADLSGADLTGAILVSTDLSGATLKNTTLTGAVLSGAVLDADAVARMAHLGINPDGNLESLGERLFELLAHHQEWLDSEGRSGQRLELDLADLSDAPLGEVDLSAAKIQRCNLRNANLTGSNLMMADLSYSNLSGADLSGANLSGCGMRRVNLTGGSLRDSVLLSVPVGDLERPWPTNLQYARLNDCDLRCRAAAGVILRHADLTGARVNMALMKGSDTSGARLPTTRG</sequence>
<dbReference type="InterPro" id="IPR001646">
    <property type="entry name" value="5peptide_repeat"/>
</dbReference>
<dbReference type="InterPro" id="IPR051082">
    <property type="entry name" value="Pentapeptide-BTB/POZ_domain"/>
</dbReference>
<dbReference type="Pfam" id="PF00805">
    <property type="entry name" value="Pentapeptide"/>
    <property type="match status" value="4"/>
</dbReference>
<proteinExistence type="predicted"/>
<accession>A0ABX7B9P6</accession>
<dbReference type="SUPFAM" id="SSF141571">
    <property type="entry name" value="Pentapeptide repeat-like"/>
    <property type="match status" value="2"/>
</dbReference>
<evidence type="ECO:0000313" key="1">
    <source>
        <dbReference type="EMBL" id="QQP90033.1"/>
    </source>
</evidence>
<dbReference type="RefSeq" id="WP_201076861.1">
    <property type="nucleotide sequence ID" value="NZ_CP067420.1"/>
</dbReference>
<gene>
    <name evidence="1" type="ORF">IGS68_01795</name>
</gene>
<reference evidence="1" key="1">
    <citation type="submission" date="2021-02" db="EMBL/GenBank/DDBJ databases">
        <title>Skermanella TT6 skin isolate.</title>
        <authorList>
            <person name="Lee K."/>
            <person name="Ganzorig M."/>
        </authorList>
    </citation>
    <scope>NUCLEOTIDE SEQUENCE</scope>
    <source>
        <strain evidence="1">TT6</strain>
    </source>
</reference>
<dbReference type="EMBL" id="CP067420">
    <property type="protein sequence ID" value="QQP90033.1"/>
    <property type="molecule type" value="Genomic_DNA"/>
</dbReference>
<dbReference type="Proteomes" id="UP000595197">
    <property type="component" value="Chromosome"/>
</dbReference>
<dbReference type="PANTHER" id="PTHR14136">
    <property type="entry name" value="BTB_POZ DOMAIN-CONTAINING PROTEIN KCTD9"/>
    <property type="match status" value="1"/>
</dbReference>
<dbReference type="PANTHER" id="PTHR14136:SF17">
    <property type="entry name" value="BTB_POZ DOMAIN-CONTAINING PROTEIN KCTD9"/>
    <property type="match status" value="1"/>
</dbReference>
<protein>
    <submittedName>
        <fullName evidence="1">Pentapeptide repeat-containing protein</fullName>
    </submittedName>
</protein>
<name>A0ABX7B9P6_9PROT</name>
<keyword evidence="2" id="KW-1185">Reference proteome</keyword>
<evidence type="ECO:0000313" key="2">
    <source>
        <dbReference type="Proteomes" id="UP000595197"/>
    </source>
</evidence>
<organism evidence="1 2">
    <name type="scientific">Skermanella cutis</name>
    <dbReference type="NCBI Taxonomy" id="2775420"/>
    <lineage>
        <taxon>Bacteria</taxon>
        <taxon>Pseudomonadati</taxon>
        <taxon>Pseudomonadota</taxon>
        <taxon>Alphaproteobacteria</taxon>
        <taxon>Rhodospirillales</taxon>
        <taxon>Azospirillaceae</taxon>
        <taxon>Skermanella</taxon>
    </lineage>
</organism>
<dbReference type="Gene3D" id="2.160.20.80">
    <property type="entry name" value="E3 ubiquitin-protein ligase SopA"/>
    <property type="match status" value="3"/>
</dbReference>